<sequence>LAYVEWFSPIPATPDANHSLYRVSRLTHNGWHDASIIPVDSIFLSVHLFPRFG</sequence>
<dbReference type="EMBL" id="JAKELL010000222">
    <property type="protein sequence ID" value="KAH8978469.1"/>
    <property type="molecule type" value="Genomic_DNA"/>
</dbReference>
<reference evidence="1" key="1">
    <citation type="submission" date="2022-01" db="EMBL/GenBank/DDBJ databases">
        <title>Comparative genomics reveals a dynamic genome evolution in the ectomycorrhizal milk-cap (Lactarius) mushrooms.</title>
        <authorList>
            <consortium name="DOE Joint Genome Institute"/>
            <person name="Lebreton A."/>
            <person name="Tang N."/>
            <person name="Kuo A."/>
            <person name="LaButti K."/>
            <person name="Drula E."/>
            <person name="Barry K."/>
            <person name="Clum A."/>
            <person name="Lipzen A."/>
            <person name="Mousain D."/>
            <person name="Ng V."/>
            <person name="Wang R."/>
            <person name="Wang X."/>
            <person name="Dai Y."/>
            <person name="Henrissat B."/>
            <person name="Grigoriev I.V."/>
            <person name="Guerin-Laguette A."/>
            <person name="Yu F."/>
            <person name="Martin F.M."/>
        </authorList>
    </citation>
    <scope>NUCLEOTIDE SEQUENCE</scope>
    <source>
        <strain evidence="1">QP</strain>
    </source>
</reference>
<gene>
    <name evidence="1" type="ORF">EDB92DRAFT_1756648</name>
    <name evidence="2" type="ORF">EDB92DRAFT_1772471</name>
</gene>
<evidence type="ECO:0000313" key="3">
    <source>
        <dbReference type="Proteomes" id="UP001201163"/>
    </source>
</evidence>
<comment type="caution">
    <text evidence="1">The sequence shown here is derived from an EMBL/GenBank/DDBJ whole genome shotgun (WGS) entry which is preliminary data.</text>
</comment>
<organism evidence="1 3">
    <name type="scientific">Lactarius akahatsu</name>
    <dbReference type="NCBI Taxonomy" id="416441"/>
    <lineage>
        <taxon>Eukaryota</taxon>
        <taxon>Fungi</taxon>
        <taxon>Dikarya</taxon>
        <taxon>Basidiomycota</taxon>
        <taxon>Agaricomycotina</taxon>
        <taxon>Agaricomycetes</taxon>
        <taxon>Russulales</taxon>
        <taxon>Russulaceae</taxon>
        <taxon>Lactarius</taxon>
    </lineage>
</organism>
<feature type="non-terminal residue" evidence="1">
    <location>
        <position position="53"/>
    </location>
</feature>
<dbReference type="EMBL" id="JAKELL010000010">
    <property type="protein sequence ID" value="KAH8996050.1"/>
    <property type="molecule type" value="Genomic_DNA"/>
</dbReference>
<evidence type="ECO:0000313" key="2">
    <source>
        <dbReference type="EMBL" id="KAH8996050.1"/>
    </source>
</evidence>
<feature type="non-terminal residue" evidence="1">
    <location>
        <position position="1"/>
    </location>
</feature>
<proteinExistence type="predicted"/>
<protein>
    <submittedName>
        <fullName evidence="1">Uncharacterized protein</fullName>
    </submittedName>
</protein>
<dbReference type="AlphaFoldDB" id="A0AAD4L8Q0"/>
<keyword evidence="3" id="KW-1185">Reference proteome</keyword>
<accession>A0AAD4L8Q0</accession>
<dbReference type="Proteomes" id="UP001201163">
    <property type="component" value="Unassembled WGS sequence"/>
</dbReference>
<name>A0AAD4L8Q0_9AGAM</name>
<evidence type="ECO:0000313" key="1">
    <source>
        <dbReference type="EMBL" id="KAH8978469.1"/>
    </source>
</evidence>